<proteinExistence type="predicted"/>
<protein>
    <submittedName>
        <fullName evidence="1">Transposase</fullName>
    </submittedName>
</protein>
<organism evidence="1 2">
    <name type="scientific">Azomonas macrocytogenes</name>
    <name type="common">Azotobacter macrocytogenes</name>
    <dbReference type="NCBI Taxonomy" id="69962"/>
    <lineage>
        <taxon>Bacteria</taxon>
        <taxon>Pseudomonadati</taxon>
        <taxon>Pseudomonadota</taxon>
        <taxon>Gammaproteobacteria</taxon>
        <taxon>Pseudomonadales</taxon>
        <taxon>Pseudomonadaceae</taxon>
        <taxon>Azomonas</taxon>
    </lineage>
</organism>
<dbReference type="Pfam" id="PF13384">
    <property type="entry name" value="HTH_23"/>
    <property type="match status" value="1"/>
</dbReference>
<dbReference type="Proteomes" id="UP000549250">
    <property type="component" value="Unassembled WGS sequence"/>
</dbReference>
<accession>A0A839T6Q3</accession>
<dbReference type="SUPFAM" id="SSF46689">
    <property type="entry name" value="Homeodomain-like"/>
    <property type="match status" value="1"/>
</dbReference>
<comment type="caution">
    <text evidence="1">The sequence shown here is derived from an EMBL/GenBank/DDBJ whole genome shotgun (WGS) entry which is preliminary data.</text>
</comment>
<evidence type="ECO:0000313" key="1">
    <source>
        <dbReference type="EMBL" id="MBB3104136.1"/>
    </source>
</evidence>
<gene>
    <name evidence="1" type="ORF">FHR87_002548</name>
</gene>
<evidence type="ECO:0000313" key="2">
    <source>
        <dbReference type="Proteomes" id="UP000549250"/>
    </source>
</evidence>
<dbReference type="InterPro" id="IPR009057">
    <property type="entry name" value="Homeodomain-like_sf"/>
</dbReference>
<keyword evidence="2" id="KW-1185">Reference proteome</keyword>
<dbReference type="EMBL" id="JACHXI010000012">
    <property type="protein sequence ID" value="MBB3104136.1"/>
    <property type="molecule type" value="Genomic_DNA"/>
</dbReference>
<dbReference type="InterPro" id="IPR036388">
    <property type="entry name" value="WH-like_DNA-bd_sf"/>
</dbReference>
<reference evidence="1 2" key="1">
    <citation type="submission" date="2020-08" db="EMBL/GenBank/DDBJ databases">
        <title>Genomic Encyclopedia of Type Strains, Phase III (KMG-III): the genomes of soil and plant-associated and newly described type strains.</title>
        <authorList>
            <person name="Whitman W."/>
        </authorList>
    </citation>
    <scope>NUCLEOTIDE SEQUENCE [LARGE SCALE GENOMIC DNA]</scope>
    <source>
        <strain evidence="1 2">CECT 4462</strain>
    </source>
</reference>
<sequence length="71" mass="8324">MHAYSQDLRDRVLGALERGEGPTAIAQRYEVSRLWVYQVRRRWEKEGKRQSLPVGGHRRSRIAHKEAVIRG</sequence>
<name>A0A839T6Q3_AZOMA</name>
<dbReference type="AlphaFoldDB" id="A0A839T6Q3"/>
<dbReference type="Gene3D" id="1.10.10.10">
    <property type="entry name" value="Winged helix-like DNA-binding domain superfamily/Winged helix DNA-binding domain"/>
    <property type="match status" value="1"/>
</dbReference>